<evidence type="ECO:0000313" key="1">
    <source>
        <dbReference type="EMBL" id="ACG70817.1"/>
    </source>
</evidence>
<sequence length="449" mass="48555">MCRGAPLIDWIRTGSTTAELARHPHRSLSLTTERAEAGPPLRNRSFPLSPSALFVEASRVADHVFRVEAYVTLLDKVLALYRADGEVRAFFGLSAAAERLILACDAELDRVSVARIDGYVDAATGRLRFLENNADAPAGAVFTPRINEVVADVHQQLGLDGGDPGEFAFRDDRAFAAHLLAHAERFGARSAGLRVAVLQPRDAPSVEPAELVAQLNAYGATAFLADPRDIELVDGVVRFAGRPADLCWNKVNTVLWRGLVEDSGDLVDRWCRALAHEGFLHVNSMGARYVAESKLALALVQDPRFADRFDAAERSLVAEVLPWSRTLRGGSDLPSEAEIRARAKDFVLKEPYDIRGDGVLVGRATRGDVWGDAVADGAVLGRLLQEYVAPVSCPVLCEDGRTVPMAVSLDSFVWGGRFVGFGAKASTGDRVNVFQGGRKLSVRVSGSAR</sequence>
<dbReference type="AlphaFoldDB" id="D2SNE6"/>
<reference evidence="1" key="1">
    <citation type="journal article" date="2006" name="Chem. Biol.">
        <title>Heterologous production of fosfomycin and identification of the minimal biosynthetic gene cluster.</title>
        <authorList>
            <person name="Woodyer R.D."/>
            <person name="Shao Z."/>
            <person name="Thomas P.M."/>
            <person name="Kelleher N.L."/>
            <person name="Blodgett J.A."/>
            <person name="Metcalf W.W."/>
            <person name="van der Donk W.A."/>
            <person name="Zhao H."/>
        </authorList>
    </citation>
    <scope>NUCLEOTIDE SEQUENCE</scope>
    <source>
        <strain evidence="1">HZ1738</strain>
    </source>
</reference>
<reference evidence="1" key="3">
    <citation type="submission" date="2008-07" db="EMBL/GenBank/DDBJ databases">
        <authorList>
            <person name="Zhao H."/>
            <person name="van der Donk W.A."/>
            <person name="Metcalf W.W."/>
            <person name="Woodyer R.D."/>
            <person name="Shao Z."/>
        </authorList>
    </citation>
    <scope>NUCLEOTIDE SEQUENCE</scope>
    <source>
        <strain evidence="1">HZ1738</strain>
    </source>
</reference>
<protein>
    <recommendedName>
        <fullName evidence="2">Glutathionylspermidine synthase pre-ATP-grasp-like domain-containing protein</fullName>
    </recommendedName>
</protein>
<proteinExistence type="predicted"/>
<name>D2SNE6_STRFR</name>
<dbReference type="EMBL" id="EU924263">
    <property type="protein sequence ID" value="ACG70817.1"/>
    <property type="molecule type" value="Genomic_DNA"/>
</dbReference>
<dbReference type="SUPFAM" id="SSF56059">
    <property type="entry name" value="Glutathione synthetase ATP-binding domain-like"/>
    <property type="match status" value="1"/>
</dbReference>
<accession>D2SNE6</accession>
<organism evidence="1">
    <name type="scientific">Streptomyces fradiae</name>
    <name type="common">Streptomyces roseoflavus</name>
    <dbReference type="NCBI Taxonomy" id="1906"/>
    <lineage>
        <taxon>Bacteria</taxon>
        <taxon>Bacillati</taxon>
        <taxon>Actinomycetota</taxon>
        <taxon>Actinomycetes</taxon>
        <taxon>Kitasatosporales</taxon>
        <taxon>Streptomycetaceae</taxon>
        <taxon>Streptomyces</taxon>
    </lineage>
</organism>
<reference evidence="1" key="2">
    <citation type="journal article" date="2007" name="Chem. Commun. (Camb.)">
        <title>New insight into the mechanism of methyl transfer during the biosynthesis of fosfomycin.</title>
        <authorList>
            <person name="Woodyer R.D."/>
            <person name="Li G."/>
            <person name="Zhao H."/>
            <person name="van der Donk W.A."/>
        </authorList>
    </citation>
    <scope>NUCLEOTIDE SEQUENCE</scope>
    <source>
        <strain evidence="1">HZ1738</strain>
    </source>
</reference>
<evidence type="ECO:0008006" key="2">
    <source>
        <dbReference type="Google" id="ProtNLM"/>
    </source>
</evidence>